<dbReference type="KEGG" id="afj:AFERRID_24620"/>
<dbReference type="AlphaFoldDB" id="A0A2Z6IN02"/>
<sequence>MNQRAILCDVNRALAEDKEIHPLAYNPNLVFIGRNTVWLRLHRQRLEWSSYDPRSALPAAAGSN</sequence>
<dbReference type="Proteomes" id="UP000280188">
    <property type="component" value="Chromosome"/>
</dbReference>
<evidence type="ECO:0000313" key="2">
    <source>
        <dbReference type="Proteomes" id="UP000280188"/>
    </source>
</evidence>
<proteinExistence type="predicted"/>
<name>A0A2Z6IN02_ACIFI</name>
<accession>A0A2Z6IN02</accession>
<protein>
    <submittedName>
        <fullName evidence="1">Uncharacterized protein</fullName>
    </submittedName>
</protein>
<gene>
    <name evidence="1" type="ORF">AFERRID_24620</name>
</gene>
<evidence type="ECO:0000313" key="1">
    <source>
        <dbReference type="EMBL" id="BBF66244.1"/>
    </source>
</evidence>
<reference evidence="1 2" key="1">
    <citation type="journal article" date="2018" name="Microbiol. Resour. Announc.">
        <title>Complete Genome Sequence of Acidithiobacillus ferridurans JCM 18981.</title>
        <authorList>
            <person name="Miyauchi T."/>
            <person name="Kouzuma A."/>
            <person name="Abe T."/>
            <person name="Watanabe K."/>
        </authorList>
    </citation>
    <scope>NUCLEOTIDE SEQUENCE [LARGE SCALE GENOMIC DNA]</scope>
    <source>
        <strain evidence="2">ATCC 33020 / DSM 29468 / JCM 18981 / 11Fe</strain>
    </source>
</reference>
<organism evidence="1 2">
    <name type="scientific">Acidithiobacillus ferridurans</name>
    <dbReference type="NCBI Taxonomy" id="1232575"/>
    <lineage>
        <taxon>Bacteria</taxon>
        <taxon>Pseudomonadati</taxon>
        <taxon>Pseudomonadota</taxon>
        <taxon>Acidithiobacillia</taxon>
        <taxon>Acidithiobacillales</taxon>
        <taxon>Acidithiobacillaceae</taxon>
        <taxon>Acidithiobacillus</taxon>
    </lineage>
</organism>
<keyword evidence="2" id="KW-1185">Reference proteome</keyword>
<dbReference type="EMBL" id="AP018795">
    <property type="protein sequence ID" value="BBF66244.1"/>
    <property type="molecule type" value="Genomic_DNA"/>
</dbReference>